<dbReference type="GO" id="GO:0005886">
    <property type="term" value="C:plasma membrane"/>
    <property type="evidence" value="ECO:0007669"/>
    <property type="project" value="UniProtKB-SubCell"/>
</dbReference>
<dbReference type="GO" id="GO:0016763">
    <property type="term" value="F:pentosyltransferase activity"/>
    <property type="evidence" value="ECO:0007669"/>
    <property type="project" value="TreeGrafter"/>
</dbReference>
<feature type="transmembrane region" description="Helical" evidence="8">
    <location>
        <begin position="403"/>
        <end position="421"/>
    </location>
</feature>
<reference evidence="9 10" key="3">
    <citation type="journal article" date="2008" name="BMC Genomics">
        <title>The genome of the versatile nitrogen fixer Azorhizobium caulinodans ORS571.</title>
        <authorList>
            <person name="Lee KB."/>
            <person name="Backer P.D."/>
            <person name="Aono T."/>
            <person name="Liu CT."/>
            <person name="Suzuki S."/>
            <person name="Suzuki T."/>
            <person name="Kaneko T."/>
            <person name="Yamada M."/>
            <person name="Tabata S."/>
            <person name="Kupfer D.M."/>
            <person name="Najar F.Z."/>
            <person name="Wiley G.B."/>
            <person name="Roe B."/>
            <person name="Binnewies T.T."/>
            <person name="Ussery D.W."/>
            <person name="D'Haeze W."/>
            <person name="Herder J.D."/>
            <person name="Gevers D."/>
            <person name="Vereecke D."/>
            <person name="Holsters M."/>
            <person name="Oyaizu H."/>
        </authorList>
    </citation>
    <scope>NUCLEOTIDE SEQUENCE [LARGE SCALE GENOMIC DNA]</scope>
    <source>
        <strain evidence="10">ATCC 43989 / DSM 5975 / JCM 20966 / LMG 6465 / NBRC 14845 / NCIMB 13405 / ORS 571</strain>
    </source>
</reference>
<dbReference type="AlphaFoldDB" id="A8IKW5"/>
<feature type="transmembrane region" description="Helical" evidence="8">
    <location>
        <begin position="198"/>
        <end position="216"/>
    </location>
</feature>
<evidence type="ECO:0008006" key="11">
    <source>
        <dbReference type="Google" id="ProtNLM"/>
    </source>
</evidence>
<dbReference type="STRING" id="438753.AZC_3958"/>
<dbReference type="EMBL" id="AP009384">
    <property type="protein sequence ID" value="BAF89956.1"/>
    <property type="molecule type" value="Genomic_DNA"/>
</dbReference>
<dbReference type="eggNOG" id="COG1807">
    <property type="taxonomic scope" value="Bacteria"/>
</dbReference>
<protein>
    <recommendedName>
        <fullName evidence="11">Glycosyltransferase RgtA/B/C/D-like domain-containing protein</fullName>
    </recommendedName>
</protein>
<dbReference type="GO" id="GO:0009103">
    <property type="term" value="P:lipopolysaccharide biosynthetic process"/>
    <property type="evidence" value="ECO:0007669"/>
    <property type="project" value="UniProtKB-ARBA"/>
</dbReference>
<keyword evidence="7 8" id="KW-0472">Membrane</keyword>
<accession>A8IKW5</accession>
<keyword evidence="3" id="KW-0328">Glycosyltransferase</keyword>
<keyword evidence="5 8" id="KW-0812">Transmembrane</keyword>
<reference evidence="10" key="2">
    <citation type="submission" date="2007-04" db="EMBL/GenBank/DDBJ databases">
        <title>Complete genome sequence of the nitrogen-fixing bacterium Azorhizobium caulinodans ORS571.</title>
        <authorList>
            <person name="Lee K.B."/>
            <person name="Backer P.D."/>
            <person name="Aono T."/>
            <person name="Liu C.T."/>
            <person name="Suzuki S."/>
            <person name="Suzuki T."/>
            <person name="Kaneko T."/>
            <person name="Yamada M."/>
            <person name="Tabata S."/>
            <person name="Kupfer D.M."/>
            <person name="Najar F.Z."/>
            <person name="Wiley G.B."/>
            <person name="Roe B."/>
            <person name="Binnewies T."/>
            <person name="Ussery D."/>
            <person name="Vereecke D."/>
            <person name="Gevers D."/>
            <person name="Holsters M."/>
            <person name="Oyaizu H."/>
        </authorList>
    </citation>
    <scope>NUCLEOTIDE SEQUENCE [LARGE SCALE GENOMIC DNA]</scope>
    <source>
        <strain evidence="10">ATCC 43989 / DSM 5975 / JCM 20966 / LMG 6465 / NBRC 14845 / NCIMB 13405 / ORS 571</strain>
    </source>
</reference>
<keyword evidence="4" id="KW-0808">Transferase</keyword>
<evidence type="ECO:0000256" key="6">
    <source>
        <dbReference type="ARBA" id="ARBA00022989"/>
    </source>
</evidence>
<sequence length="585" mass="62118">MSATAERQPERWRGRAVSLRLKQRQDVRVVEQDVTGAARGGKGNAAARALKVLLFLILVALVLVLVALQQRALGGYGAEMSADNADEASHFISGLMIADYLRSGLSQHPLAFATDYYLHLPKVAIGHWPPLYYLAEAGLFLALPPTTPVALLLPALLAALLVVTTGWVAARALGPLQGVAVGVVLLAAPLLRQAMLVIQLDLPVAFLALLATLAYARFLRTQRVGPAALFGLIASIAILTKGTAAALALLPPLVVLLGGRFRLMLRWGFWVPLPIVLVLAGPWTVMTAKMAANGFQYEAGVDFIDLAIATYADGLSAALGGLLLLLAGVGMLLAVVRSWRGRAQADLWVALVALAVAFFVFHCLMPSGLDPRYMLPVVAPLILLAAYGATGLLGMLTTGWPTLKGLVAALVLLIGALPALMTPVEKRPIGMGAAAEAFLAGRPDNPLVLVGSDAMGEGAFISTIGQQDRARRIIVLRGTKMLARTDWNATSYRPLAKDAADLLRQLDAVGVGHVVVDTSAAAQALPHDRQLEEAIAAFPERFRLIASYPRADARGEVRLYELTGNGDRTPDMKDLAARIMADKAN</sequence>
<evidence type="ECO:0000256" key="7">
    <source>
        <dbReference type="ARBA" id="ARBA00023136"/>
    </source>
</evidence>
<keyword evidence="6 8" id="KW-1133">Transmembrane helix</keyword>
<dbReference type="Proteomes" id="UP000000270">
    <property type="component" value="Chromosome"/>
</dbReference>
<gene>
    <name evidence="9" type="ordered locus">AZC_3958</name>
</gene>
<feature type="transmembrane region" description="Helical" evidence="8">
    <location>
        <begin position="175"/>
        <end position="191"/>
    </location>
</feature>
<proteinExistence type="predicted"/>
<dbReference type="InterPro" id="IPR050297">
    <property type="entry name" value="LipidA_mod_glycosyltrf_83"/>
</dbReference>
<reference evidence="9 10" key="4">
    <citation type="journal article" date="2009" name="Appl. Environ. Microbiol.">
        <title>Comparative genome-wide transcriptional profiling of Azorhizobium caulinodans ORS571 grown under free-living and symbiotic conditions.</title>
        <authorList>
            <person name="Tsukada S."/>
            <person name="Aono T."/>
            <person name="Akiba N."/>
            <person name="Lee KB."/>
            <person name="Liu CT."/>
            <person name="Toyazaki H."/>
            <person name="Oyaizu H."/>
        </authorList>
    </citation>
    <scope>NUCLEOTIDE SEQUENCE [LARGE SCALE GENOMIC DNA]</scope>
    <source>
        <strain evidence="10">ATCC 43989 / DSM 5975 / JCM 20966 / LMG 6465 / NBRC 14845 / NCIMB 13405 / ORS 571</strain>
    </source>
</reference>
<dbReference type="RefSeq" id="WP_012172478.1">
    <property type="nucleotide sequence ID" value="NC_009937.1"/>
</dbReference>
<dbReference type="PANTHER" id="PTHR33908">
    <property type="entry name" value="MANNOSYLTRANSFERASE YKCB-RELATED"/>
    <property type="match status" value="1"/>
</dbReference>
<name>A8IKW5_AZOC5</name>
<feature type="transmembrane region" description="Helical" evidence="8">
    <location>
        <begin position="228"/>
        <end position="255"/>
    </location>
</feature>
<reference evidence="9 10" key="5">
    <citation type="journal article" date="2010" name="Appl. Environ. Microbiol.">
        <title>phrR-like gene praR of Azorhizobium caulinodans ORS571 is essential for symbiosis with Sesbania rostrata and is involved in expression of reb genes.</title>
        <authorList>
            <person name="Akiba N."/>
            <person name="Aono T."/>
            <person name="Toyazaki H."/>
            <person name="Sato S."/>
            <person name="Oyaizu H."/>
        </authorList>
    </citation>
    <scope>NUCLEOTIDE SEQUENCE [LARGE SCALE GENOMIC DNA]</scope>
    <source>
        <strain evidence="10">ATCC 43989 / DSM 5975 / JCM 20966 / LMG 6465 / NBRC 14845 / NCIMB 13405 / ORS 571</strain>
    </source>
</reference>
<evidence type="ECO:0000256" key="3">
    <source>
        <dbReference type="ARBA" id="ARBA00022676"/>
    </source>
</evidence>
<feature type="transmembrane region" description="Helical" evidence="8">
    <location>
        <begin position="267"/>
        <end position="285"/>
    </location>
</feature>
<evidence type="ECO:0000313" key="10">
    <source>
        <dbReference type="Proteomes" id="UP000000270"/>
    </source>
</evidence>
<feature type="transmembrane region" description="Helical" evidence="8">
    <location>
        <begin position="149"/>
        <end position="169"/>
    </location>
</feature>
<dbReference type="HOGENOM" id="CLU_512807_0_0_5"/>
<feature type="transmembrane region" description="Helical" evidence="8">
    <location>
        <begin position="315"/>
        <end position="335"/>
    </location>
</feature>
<reference evidence="9 10" key="1">
    <citation type="journal article" date="2007" name="Appl. Environ. Microbiol.">
        <title>Rhizobial factors required for stem nodule maturation and maintenance in Sesbania rostrata-Azorhizobium caulinodans ORS571 symbiosis.</title>
        <authorList>
            <person name="Suzuki S."/>
            <person name="Aono T."/>
            <person name="Lee KB."/>
            <person name="Suzuki T."/>
            <person name="Liu CT."/>
            <person name="Miwa H."/>
            <person name="Wakao S."/>
            <person name="Iki T."/>
            <person name="Oyaizu H."/>
        </authorList>
    </citation>
    <scope>NUCLEOTIDE SEQUENCE [LARGE SCALE GENOMIC DNA]</scope>
    <source>
        <strain evidence="10">ATCC 43989 / DSM 5975 / JCM 20966 / LMG 6465 / NBRC 14845 / NCIMB 13405 / ORS 571</strain>
    </source>
</reference>
<keyword evidence="10" id="KW-1185">Reference proteome</keyword>
<evidence type="ECO:0000256" key="4">
    <source>
        <dbReference type="ARBA" id="ARBA00022679"/>
    </source>
</evidence>
<evidence type="ECO:0000256" key="5">
    <source>
        <dbReference type="ARBA" id="ARBA00022692"/>
    </source>
</evidence>
<keyword evidence="2" id="KW-1003">Cell membrane</keyword>
<comment type="subcellular location">
    <subcellularLocation>
        <location evidence="1">Cell membrane</location>
        <topology evidence="1">Multi-pass membrane protein</topology>
    </subcellularLocation>
</comment>
<evidence type="ECO:0000256" key="2">
    <source>
        <dbReference type="ARBA" id="ARBA00022475"/>
    </source>
</evidence>
<feature type="transmembrane region" description="Helical" evidence="8">
    <location>
        <begin position="347"/>
        <end position="367"/>
    </location>
</feature>
<evidence type="ECO:0000256" key="1">
    <source>
        <dbReference type="ARBA" id="ARBA00004651"/>
    </source>
</evidence>
<evidence type="ECO:0000313" key="9">
    <source>
        <dbReference type="EMBL" id="BAF89956.1"/>
    </source>
</evidence>
<dbReference type="PANTHER" id="PTHR33908:SF11">
    <property type="entry name" value="MEMBRANE PROTEIN"/>
    <property type="match status" value="1"/>
</dbReference>
<dbReference type="KEGG" id="azc:AZC_3958"/>
<evidence type="ECO:0000256" key="8">
    <source>
        <dbReference type="SAM" id="Phobius"/>
    </source>
</evidence>
<feature type="transmembrane region" description="Helical" evidence="8">
    <location>
        <begin position="49"/>
        <end position="68"/>
    </location>
</feature>
<organism evidence="9 10">
    <name type="scientific">Azorhizobium caulinodans (strain ATCC 43989 / DSM 5975 / JCM 20966 / LMG 6465 / NBRC 14845 / NCIMB 13405 / ORS 571)</name>
    <dbReference type="NCBI Taxonomy" id="438753"/>
    <lineage>
        <taxon>Bacteria</taxon>
        <taxon>Pseudomonadati</taxon>
        <taxon>Pseudomonadota</taxon>
        <taxon>Alphaproteobacteria</taxon>
        <taxon>Hyphomicrobiales</taxon>
        <taxon>Xanthobacteraceae</taxon>
        <taxon>Azorhizobium</taxon>
    </lineage>
</organism>
<feature type="transmembrane region" description="Helical" evidence="8">
    <location>
        <begin position="373"/>
        <end position="396"/>
    </location>
</feature>
<reference evidence="9 10" key="6">
    <citation type="journal article" date="2011" name="Appl. Environ. Microbiol.">
        <title>Involvement of the azorhizobial chromosome partition gene (parA) in the onset of bacteroid differentiation during Sesbania rostrata stem nodule development.</title>
        <authorList>
            <person name="Liu CT."/>
            <person name="Lee KB."/>
            <person name="Wang YS."/>
            <person name="Peng MH."/>
            <person name="Lee KT."/>
            <person name="Suzuki S."/>
            <person name="Suzuki T."/>
            <person name="Oyaizu H."/>
        </authorList>
    </citation>
    <scope>NUCLEOTIDE SEQUENCE [LARGE SCALE GENOMIC DNA]</scope>
    <source>
        <strain evidence="10">ATCC 43989 / DSM 5975 / JCM 20966 / LMG 6465 / NBRC 14845 / NCIMB 13405 / ORS 571</strain>
    </source>
</reference>